<name>A0ABW2RF27_9BURK</name>
<proteinExistence type="predicted"/>
<reference evidence="4" key="1">
    <citation type="journal article" date="2019" name="Int. J. Syst. Evol. Microbiol.">
        <title>The Global Catalogue of Microorganisms (GCM) 10K type strain sequencing project: providing services to taxonomists for standard genome sequencing and annotation.</title>
        <authorList>
            <consortium name="The Broad Institute Genomics Platform"/>
            <consortium name="The Broad Institute Genome Sequencing Center for Infectious Disease"/>
            <person name="Wu L."/>
            <person name="Ma J."/>
        </authorList>
    </citation>
    <scope>NUCLEOTIDE SEQUENCE [LARGE SCALE GENOMIC DNA]</scope>
    <source>
        <strain evidence="4">CCUG 54518</strain>
    </source>
</reference>
<evidence type="ECO:0000259" key="2">
    <source>
        <dbReference type="Pfam" id="PF01757"/>
    </source>
</evidence>
<dbReference type="EMBL" id="JBHTBX010000029">
    <property type="protein sequence ID" value="MFC7436650.1"/>
    <property type="molecule type" value="Genomic_DNA"/>
</dbReference>
<keyword evidence="3" id="KW-0808">Transferase</keyword>
<dbReference type="Proteomes" id="UP001596495">
    <property type="component" value="Unassembled WGS sequence"/>
</dbReference>
<keyword evidence="4" id="KW-1185">Reference proteome</keyword>
<dbReference type="Pfam" id="PF01757">
    <property type="entry name" value="Acyl_transf_3"/>
    <property type="match status" value="1"/>
</dbReference>
<dbReference type="InterPro" id="IPR002656">
    <property type="entry name" value="Acyl_transf_3_dom"/>
</dbReference>
<organism evidence="3 4">
    <name type="scientific">Hydrogenophaga bisanensis</name>
    <dbReference type="NCBI Taxonomy" id="439611"/>
    <lineage>
        <taxon>Bacteria</taxon>
        <taxon>Pseudomonadati</taxon>
        <taxon>Pseudomonadota</taxon>
        <taxon>Betaproteobacteria</taxon>
        <taxon>Burkholderiales</taxon>
        <taxon>Comamonadaceae</taxon>
        <taxon>Hydrogenophaga</taxon>
    </lineage>
</organism>
<feature type="transmembrane region" description="Helical" evidence="1">
    <location>
        <begin position="49"/>
        <end position="67"/>
    </location>
</feature>
<dbReference type="PANTHER" id="PTHR23028">
    <property type="entry name" value="ACETYLTRANSFERASE"/>
    <property type="match status" value="1"/>
</dbReference>
<feature type="transmembrane region" description="Helical" evidence="1">
    <location>
        <begin position="196"/>
        <end position="220"/>
    </location>
</feature>
<dbReference type="InterPro" id="IPR050879">
    <property type="entry name" value="Acyltransferase_3"/>
</dbReference>
<gene>
    <name evidence="3" type="ORF">ACFQNJ_19280</name>
</gene>
<keyword evidence="1" id="KW-1133">Transmembrane helix</keyword>
<feature type="domain" description="Acyltransferase 3" evidence="2">
    <location>
        <begin position="18"/>
        <end position="217"/>
    </location>
</feature>
<comment type="caution">
    <text evidence="3">The sequence shown here is derived from an EMBL/GenBank/DDBJ whole genome shotgun (WGS) entry which is preliminary data.</text>
</comment>
<sequence>MLIHYIPGIRDIMWSRAIDGIVWTLEIEIKFYLLCAILIVWFRRQSLKVFFAPVALFVLALYLNKVIPVWGRTNASAWQLVMTYMTVSQYIIYMFIGVLFHYLYREKIEADRAYLGIGGLFTMFCIHWWVGPYSANFGVAWSYAFALLTFAFAYSFPNLFKSNPVFDFLADISYPLYVIHGVAGYVALRIMLDKGFMAWVSLLIVTIACLFLSWLIHVLVESPFQRLGKQLAAKFTG</sequence>
<dbReference type="EC" id="2.3.-.-" evidence="3"/>
<dbReference type="RefSeq" id="WP_382260365.1">
    <property type="nucleotide sequence ID" value="NZ_JBHTBX010000029.1"/>
</dbReference>
<feature type="transmembrane region" description="Helical" evidence="1">
    <location>
        <begin position="87"/>
        <end position="104"/>
    </location>
</feature>
<keyword evidence="1" id="KW-0812">Transmembrane</keyword>
<feature type="transmembrane region" description="Helical" evidence="1">
    <location>
        <begin position="113"/>
        <end position="131"/>
    </location>
</feature>
<feature type="transmembrane region" description="Helical" evidence="1">
    <location>
        <begin position="168"/>
        <end position="190"/>
    </location>
</feature>
<dbReference type="GO" id="GO:0016746">
    <property type="term" value="F:acyltransferase activity"/>
    <property type="evidence" value="ECO:0007669"/>
    <property type="project" value="UniProtKB-KW"/>
</dbReference>
<accession>A0ABW2RF27</accession>
<evidence type="ECO:0000256" key="1">
    <source>
        <dbReference type="SAM" id="Phobius"/>
    </source>
</evidence>
<keyword evidence="1" id="KW-0472">Membrane</keyword>
<feature type="transmembrane region" description="Helical" evidence="1">
    <location>
        <begin position="20"/>
        <end position="42"/>
    </location>
</feature>
<evidence type="ECO:0000313" key="3">
    <source>
        <dbReference type="EMBL" id="MFC7436650.1"/>
    </source>
</evidence>
<keyword evidence="3" id="KW-0012">Acyltransferase</keyword>
<protein>
    <submittedName>
        <fullName evidence="3">Acyltransferase family protein</fullName>
        <ecNumber evidence="3">2.3.-.-</ecNumber>
    </submittedName>
</protein>
<feature type="transmembrane region" description="Helical" evidence="1">
    <location>
        <begin position="137"/>
        <end position="156"/>
    </location>
</feature>
<evidence type="ECO:0000313" key="4">
    <source>
        <dbReference type="Proteomes" id="UP001596495"/>
    </source>
</evidence>